<dbReference type="EMBL" id="FOWC01000001">
    <property type="protein sequence ID" value="SFO04597.1"/>
    <property type="molecule type" value="Genomic_DNA"/>
</dbReference>
<dbReference type="AlphaFoldDB" id="A0A1I5DZK4"/>
<dbReference type="Proteomes" id="UP000199137">
    <property type="component" value="Unassembled WGS sequence"/>
</dbReference>
<protein>
    <submittedName>
        <fullName evidence="1">Uncharacterized protein</fullName>
    </submittedName>
</protein>
<name>A0A1I5DZK4_9PSEU</name>
<evidence type="ECO:0000313" key="1">
    <source>
        <dbReference type="EMBL" id="SFO04597.1"/>
    </source>
</evidence>
<dbReference type="RefSeq" id="WP_093572016.1">
    <property type="nucleotide sequence ID" value="NZ_FOWC01000001.1"/>
</dbReference>
<organism evidence="1 2">
    <name type="scientific">Amycolatopsis rubida</name>
    <dbReference type="NCBI Taxonomy" id="112413"/>
    <lineage>
        <taxon>Bacteria</taxon>
        <taxon>Bacillati</taxon>
        <taxon>Actinomycetota</taxon>
        <taxon>Actinomycetes</taxon>
        <taxon>Pseudonocardiales</taxon>
        <taxon>Pseudonocardiaceae</taxon>
        <taxon>Amycolatopsis</taxon>
    </lineage>
</organism>
<reference evidence="1 2" key="1">
    <citation type="submission" date="2016-10" db="EMBL/GenBank/DDBJ databases">
        <authorList>
            <person name="de Groot N.N."/>
        </authorList>
    </citation>
    <scope>NUCLEOTIDE SEQUENCE [LARGE SCALE GENOMIC DNA]</scope>
    <source>
        <strain evidence="1 2">DSM 44637</strain>
    </source>
</reference>
<accession>A0A1I5DZK4</accession>
<dbReference type="OrthoDB" id="9818009at2"/>
<gene>
    <name evidence="1" type="ORF">SAMN05421854_101422</name>
</gene>
<proteinExistence type="predicted"/>
<evidence type="ECO:0000313" key="2">
    <source>
        <dbReference type="Proteomes" id="UP000199137"/>
    </source>
</evidence>
<sequence length="231" mass="24435">MALFPPGAEPVLTRNTALGDVVTLPEEAVKVLRYGIPEPVGRRDECVIALVVVPAPARAVAFAVGPFDKDRARQWLSAASMLRSGRDAECRMLPIRRLGAPGASCTPDPSRETPVPAVVLLDTSDGPACYGPFDSSTDAALFWRDAARVLDPGAVRHARVCDLTPPVPDTTAGPASWEELDDDRVRGWAVCLPSGQGAGTDVGREVVGLSACPFRSDLNTSRQGTCGFRAT</sequence>